<sequence>MLSANWQSFAGVSRPVAGVPLRHYVEYDIR</sequence>
<gene>
    <name evidence="1" type="ORF">BN2476_530015</name>
</gene>
<dbReference type="Proteomes" id="UP000195569">
    <property type="component" value="Unassembled WGS sequence"/>
</dbReference>
<dbReference type="AlphaFoldDB" id="A0A1N7SHL6"/>
<keyword evidence="2" id="KW-1185">Reference proteome</keyword>
<organism evidence="1 2">
    <name type="scientific">Paraburkholderia piptadeniae</name>
    <dbReference type="NCBI Taxonomy" id="1701573"/>
    <lineage>
        <taxon>Bacteria</taxon>
        <taxon>Pseudomonadati</taxon>
        <taxon>Pseudomonadota</taxon>
        <taxon>Betaproteobacteria</taxon>
        <taxon>Burkholderiales</taxon>
        <taxon>Burkholderiaceae</taxon>
        <taxon>Paraburkholderia</taxon>
    </lineage>
</organism>
<protein>
    <submittedName>
        <fullName evidence="1">Uncharacterized protein</fullName>
    </submittedName>
</protein>
<reference evidence="1" key="1">
    <citation type="submission" date="2016-12" db="EMBL/GenBank/DDBJ databases">
        <authorList>
            <person name="Moulin L."/>
        </authorList>
    </citation>
    <scope>NUCLEOTIDE SEQUENCE [LARGE SCALE GENOMIC DNA]</scope>
    <source>
        <strain evidence="1">STM 7183</strain>
    </source>
</reference>
<evidence type="ECO:0000313" key="2">
    <source>
        <dbReference type="Proteomes" id="UP000195569"/>
    </source>
</evidence>
<proteinExistence type="predicted"/>
<dbReference type="EMBL" id="CYGY02000053">
    <property type="protein sequence ID" value="SIT46840.1"/>
    <property type="molecule type" value="Genomic_DNA"/>
</dbReference>
<comment type="caution">
    <text evidence="1">The sequence shown here is derived from an EMBL/GenBank/DDBJ whole genome shotgun (WGS) entry which is preliminary data.</text>
</comment>
<accession>A0A1N7SHL6</accession>
<name>A0A1N7SHL6_9BURK</name>
<evidence type="ECO:0000313" key="1">
    <source>
        <dbReference type="EMBL" id="SIT46840.1"/>
    </source>
</evidence>